<dbReference type="Proteomes" id="UP000006898">
    <property type="component" value="Chromosome"/>
</dbReference>
<feature type="region of interest" description="Disordered" evidence="1">
    <location>
        <begin position="614"/>
        <end position="634"/>
    </location>
</feature>
<dbReference type="KEGG" id="mox:DAMO_0206"/>
<dbReference type="STRING" id="671143.DAMO_0206"/>
<proteinExistence type="predicted"/>
<reference evidence="2 3" key="1">
    <citation type="journal article" date="2010" name="Nature">
        <title>Nitrite-driven anaerobic methane oxidation by oxygenic bacteria.</title>
        <authorList>
            <person name="Ettwig K.F."/>
            <person name="Butler M.K."/>
            <person name="Le Paslier D."/>
            <person name="Pelletier E."/>
            <person name="Mangenot S."/>
            <person name="Kuypers M.M.M."/>
            <person name="Schreiber F."/>
            <person name="Dutilh B.E."/>
            <person name="Zedelius J."/>
            <person name="de Beer D."/>
            <person name="Gloerich J."/>
            <person name="Wessels H.J.C.T."/>
            <person name="van Allen T."/>
            <person name="Luesken F."/>
            <person name="Wu M."/>
            <person name="van de Pas-Schoonen K.T."/>
            <person name="Op den Camp H.J.M."/>
            <person name="Janssen-Megens E.M."/>
            <person name="Francoijs K-J."/>
            <person name="Stunnenberg H."/>
            <person name="Weissenbach J."/>
            <person name="Jetten M.S.M."/>
            <person name="Strous M."/>
        </authorList>
    </citation>
    <scope>NUCLEOTIDE SEQUENCE [LARGE SCALE GENOMIC DNA]</scope>
</reference>
<gene>
    <name evidence="2" type="ORF">DAMO_0206</name>
</gene>
<protein>
    <submittedName>
        <fullName evidence="2">Uncharacterized protein</fullName>
    </submittedName>
</protein>
<evidence type="ECO:0000313" key="2">
    <source>
        <dbReference type="EMBL" id="CBE67310.1"/>
    </source>
</evidence>
<evidence type="ECO:0000256" key="1">
    <source>
        <dbReference type="SAM" id="MobiDB-lite"/>
    </source>
</evidence>
<dbReference type="HOGENOM" id="CLU_423176_0_0_0"/>
<accession>D5MIG0</accession>
<dbReference type="eggNOG" id="ENOG5033G8P">
    <property type="taxonomic scope" value="Bacteria"/>
</dbReference>
<organism evidence="2 3">
    <name type="scientific">Methylomirabilis oxygeniifera</name>
    <dbReference type="NCBI Taxonomy" id="671143"/>
    <lineage>
        <taxon>Bacteria</taxon>
        <taxon>Candidatus Methylomirabilota</taxon>
        <taxon>Candidatus Methylomirabilia</taxon>
        <taxon>Candidatus Methylomirabilales</taxon>
        <taxon>Candidatus Methylomirabilaceae</taxon>
        <taxon>Candidatus Methylomirabilis</taxon>
    </lineage>
</organism>
<dbReference type="EMBL" id="FP565575">
    <property type="protein sequence ID" value="CBE67310.1"/>
    <property type="molecule type" value="Genomic_DNA"/>
</dbReference>
<dbReference type="AlphaFoldDB" id="D5MIG0"/>
<name>D5MIG0_METO1</name>
<sequence>MIEEVRPALVFAAVVGMAVLTSNVHAHSTPRYDRQASAALRVFRVPAFELGWEHLAFSLSPPPPNGRGVMRLEDRLSPNDRIAAHRALTDLKTAAFSGLHLLNLRTDRVALTAAKTQTEAFSFLVESDVKISNLRVLATDLAGGRRKIDAQNVQIWLVHPWLQAGRSVYVDKAVIVPELLLKTDIGLEFSDSYDRAGRYLPPRIRLEGPVTTSVEAGAFKRFLVTVSVPIKAHSGRYSGKVLIIRDGADASALRIDLRVADITLDVPQHTLLIYYDGTPESSTGTDVEIDNRFLREMRYIRDLGYAGLRLGNYRDRAHLAKALGTIRSVGFLGPIVQGAFIEDGLSVAKSLGYTPYFYGVDEPDTHGRLEEHIRESRKIHAKGGKVATAITRTGALSLADPGGWNEPLDMINYDQDREDFWEYVQALHDGKTTRLSTAELFYWQVWVEKPDINRIFHGFYLWKTGLDGVFPWIFGRVSSTSPYNSGDSTEPDRGQQVSRPYRQFFLVYPAKDGPVPTLNSEAIRQGITDLRLLTTLQRLMRRSSGMNGAIAAARKEAEAAVARILSHLHWDLRMHASDSYRPYGRMSSEEIDGFRTTVMKHVLDLHTALQRGTSREDQRLGYRGKYPSSSSVRPGTLSDHLMCCDGL</sequence>
<evidence type="ECO:0000313" key="3">
    <source>
        <dbReference type="Proteomes" id="UP000006898"/>
    </source>
</evidence>